<gene>
    <name evidence="1" type="primary">A10g506160.1_BraROA</name>
    <name evidence="1" type="ORF">IGI04_041167</name>
</gene>
<dbReference type="EMBL" id="JADBGQ010000010">
    <property type="protein sequence ID" value="KAG5376571.1"/>
    <property type="molecule type" value="Genomic_DNA"/>
</dbReference>
<sequence>MATSHLLLSVRFWVARNVKKGNKWGVDMLLGREMLKDVDCNDGEDSVSQEKDDNEDIVGGVFQLKQSLHEFLRCRIGNGRTASFCYDSWTELGPMGISCVLRNQCNFAYSGMDCFKSNTSWKLYFPPVHFLNAETTSDSYAMMCICGEAVVLVFDGPGKLCSMYGRHIISSISHLPLFFAVGLRNRFTGNQLDIVPSDLVDPHHRTVQTSSSCYCNSSRIICGENVTAGFQTNLFFSGGGFRIIDRSMKDELLSNLPIAVFVSLTLRQKKTTKN</sequence>
<evidence type="ECO:0000313" key="1">
    <source>
        <dbReference type="EMBL" id="KAG5376571.1"/>
    </source>
</evidence>
<reference evidence="1 2" key="1">
    <citation type="submission" date="2021-03" db="EMBL/GenBank/DDBJ databases">
        <authorList>
            <person name="King G.J."/>
            <person name="Bancroft I."/>
            <person name="Baten A."/>
            <person name="Bloomfield J."/>
            <person name="Borpatragohain P."/>
            <person name="He Z."/>
            <person name="Irish N."/>
            <person name="Irwin J."/>
            <person name="Liu K."/>
            <person name="Mauleon R.P."/>
            <person name="Moore J."/>
            <person name="Morris R."/>
            <person name="Ostergaard L."/>
            <person name="Wang B."/>
            <person name="Wells R."/>
        </authorList>
    </citation>
    <scope>NUCLEOTIDE SEQUENCE [LARGE SCALE GENOMIC DNA]</scope>
    <source>
        <strain evidence="1">R-o-18</strain>
        <tissue evidence="1">Leaf</tissue>
    </source>
</reference>
<evidence type="ECO:0008006" key="3">
    <source>
        <dbReference type="Google" id="ProtNLM"/>
    </source>
</evidence>
<name>A0ABQ7KSV5_BRACM</name>
<protein>
    <recommendedName>
        <fullName evidence="3">TLDc domain-containing protein</fullName>
    </recommendedName>
</protein>
<organism evidence="1 2">
    <name type="scientific">Brassica rapa subsp. trilocularis</name>
    <dbReference type="NCBI Taxonomy" id="1813537"/>
    <lineage>
        <taxon>Eukaryota</taxon>
        <taxon>Viridiplantae</taxon>
        <taxon>Streptophyta</taxon>
        <taxon>Embryophyta</taxon>
        <taxon>Tracheophyta</taxon>
        <taxon>Spermatophyta</taxon>
        <taxon>Magnoliopsida</taxon>
        <taxon>eudicotyledons</taxon>
        <taxon>Gunneridae</taxon>
        <taxon>Pentapetalae</taxon>
        <taxon>rosids</taxon>
        <taxon>malvids</taxon>
        <taxon>Brassicales</taxon>
        <taxon>Brassicaceae</taxon>
        <taxon>Brassiceae</taxon>
        <taxon>Brassica</taxon>
    </lineage>
</organism>
<evidence type="ECO:0000313" key="2">
    <source>
        <dbReference type="Proteomes" id="UP000823674"/>
    </source>
</evidence>
<keyword evidence="2" id="KW-1185">Reference proteome</keyword>
<proteinExistence type="predicted"/>
<comment type="caution">
    <text evidence="1">The sequence shown here is derived from an EMBL/GenBank/DDBJ whole genome shotgun (WGS) entry which is preliminary data.</text>
</comment>
<accession>A0ABQ7KSV5</accession>
<dbReference type="Proteomes" id="UP000823674">
    <property type="component" value="Chromosome A10"/>
</dbReference>